<evidence type="ECO:0000259" key="2">
    <source>
        <dbReference type="Pfam" id="PF24878"/>
    </source>
</evidence>
<feature type="domain" description="Putative mannosyltransferase YkcA/B-like C-terminal" evidence="2">
    <location>
        <begin position="16"/>
        <end position="85"/>
    </location>
</feature>
<gene>
    <name evidence="3" type="ORF">FHS32_004555</name>
</gene>
<dbReference type="AlphaFoldDB" id="A0A7W8FA43"/>
<reference evidence="3 4" key="1">
    <citation type="submission" date="2020-08" db="EMBL/GenBank/DDBJ databases">
        <title>Genomic Encyclopedia of Type Strains, Phase III (KMG-III): the genomes of soil and plant-associated and newly described type strains.</title>
        <authorList>
            <person name="Whitman W."/>
        </authorList>
    </citation>
    <scope>NUCLEOTIDE SEQUENCE [LARGE SCALE GENOMIC DNA]</scope>
    <source>
        <strain evidence="3 4">CECT 3226</strain>
    </source>
</reference>
<organism evidence="3 4">
    <name type="scientific">Streptomyces griseoloalbus</name>
    <dbReference type="NCBI Taxonomy" id="67303"/>
    <lineage>
        <taxon>Bacteria</taxon>
        <taxon>Bacillati</taxon>
        <taxon>Actinomycetota</taxon>
        <taxon>Actinomycetes</taxon>
        <taxon>Kitasatosporales</taxon>
        <taxon>Streptomycetaceae</taxon>
        <taxon>Streptomyces</taxon>
    </lineage>
</organism>
<protein>
    <recommendedName>
        <fullName evidence="2">Putative mannosyltransferase YkcA/B-like C-terminal domain-containing protein</fullName>
    </recommendedName>
</protein>
<dbReference type="Proteomes" id="UP000568022">
    <property type="component" value="Unassembled WGS sequence"/>
</dbReference>
<name>A0A7W8FA43_9ACTN</name>
<accession>A0A7W8FA43</accession>
<dbReference type="EMBL" id="JACHJE010000010">
    <property type="protein sequence ID" value="MBB5127802.1"/>
    <property type="molecule type" value="Genomic_DNA"/>
</dbReference>
<evidence type="ECO:0000313" key="3">
    <source>
        <dbReference type="EMBL" id="MBB5127802.1"/>
    </source>
</evidence>
<proteinExistence type="predicted"/>
<sequence length="118" mass="12290">MSGLLGGADVDTEAKELLETDADDYTWAAAAIGAQNAASHQLATGEPVMAIGGFNGTDPSPTLAQFQQYMKDGKIHYFVSGGGSRLPRDAMHALSPHRAQSRVHPVRGSTPGTPGART</sequence>
<feature type="region of interest" description="Disordered" evidence="1">
    <location>
        <begin position="94"/>
        <end position="118"/>
    </location>
</feature>
<evidence type="ECO:0000256" key="1">
    <source>
        <dbReference type="SAM" id="MobiDB-lite"/>
    </source>
</evidence>
<comment type="caution">
    <text evidence="3">The sequence shown here is derived from an EMBL/GenBank/DDBJ whole genome shotgun (WGS) entry which is preliminary data.</text>
</comment>
<keyword evidence="4" id="KW-1185">Reference proteome</keyword>
<evidence type="ECO:0000313" key="4">
    <source>
        <dbReference type="Proteomes" id="UP000568022"/>
    </source>
</evidence>
<dbReference type="InterPro" id="IPR056785">
    <property type="entry name" value="YkcA/B-like_C"/>
</dbReference>
<dbReference type="Pfam" id="PF24878">
    <property type="entry name" value="YkcB_C"/>
    <property type="match status" value="1"/>
</dbReference>